<dbReference type="InterPro" id="IPR008686">
    <property type="entry name" value="RNA_pol_mitovir"/>
</dbReference>
<name>A0A7S4ABQ7_9STRA</name>
<dbReference type="AlphaFoldDB" id="A0A7S4ABQ7"/>
<proteinExistence type="predicted"/>
<sequence>MDVALRRPIKPIPFHKSSKDNVSRTLALIKPLLLSSDDKFVRLVLTCTRVYEAIRLEPKFDSKSITDGYRGEFDLDEFNKELLTYLNNSRWFNDLKLRFKSSLKPSKRVIGRLRSGPNGQAIVTAHIDAVALTESGLYQTVQEFNKHMNQTLLNDSMDHCVKHTDRSTLGKVYTGRIALASERGGKTRLFAMGDMWTMNSLQCIHDAGMKALKTIPMDSTFNQGKGFFRILSQSLNKAWIGSADLTKATDRLPVSTMETVLLALTDDQRLSSLWKELLTNRDFRYEDKTFRWAIGTPLGLISGWTIFAIAHHCLVQFSYFTSVGEKKDLFKSYQILGDDICIWHRVVYDQYAKILKGLGINISPEKSMKSVPGTLRFEFAKRTACNGKEITGFPFDLLVLASRSIYGYIDLVRYQIETKFYENPLSLSVVPNYLNQKGYRYLSILLWEADVLCPAVAGNIAPNAALVALRRMMFHIHLMRLKETSERLCTVLGDNTLLEYYGELGLVVTEQLLSHNGPGYHPVVESLNHTGIKLYQVLEHLWTISDAEDLVTHDSYPHLKELCYLPLPHMGAYFERPGRRDPNLSRQHSEIVLEASIRIRSDQPVLVETDKAEEGG</sequence>
<accession>A0A7S4ABQ7</accession>
<organism evidence="1">
    <name type="scientific">Pseudo-nitzschia australis</name>
    <dbReference type="NCBI Taxonomy" id="44445"/>
    <lineage>
        <taxon>Eukaryota</taxon>
        <taxon>Sar</taxon>
        <taxon>Stramenopiles</taxon>
        <taxon>Ochrophyta</taxon>
        <taxon>Bacillariophyta</taxon>
        <taxon>Bacillariophyceae</taxon>
        <taxon>Bacillariophycidae</taxon>
        <taxon>Bacillariales</taxon>
        <taxon>Bacillariaceae</taxon>
        <taxon>Pseudo-nitzschia</taxon>
    </lineage>
</organism>
<reference evidence="1" key="1">
    <citation type="submission" date="2021-01" db="EMBL/GenBank/DDBJ databases">
        <authorList>
            <person name="Corre E."/>
            <person name="Pelletier E."/>
            <person name="Niang G."/>
            <person name="Scheremetjew M."/>
            <person name="Finn R."/>
            <person name="Kale V."/>
            <person name="Holt S."/>
            <person name="Cochrane G."/>
            <person name="Meng A."/>
            <person name="Brown T."/>
            <person name="Cohen L."/>
        </authorList>
    </citation>
    <scope>NUCLEOTIDE SEQUENCE</scope>
    <source>
        <strain evidence="1">10249 10 AB</strain>
    </source>
</reference>
<dbReference type="EMBL" id="HBIX01003686">
    <property type="protein sequence ID" value="CAE0710133.1"/>
    <property type="molecule type" value="Transcribed_RNA"/>
</dbReference>
<dbReference type="Pfam" id="PF05919">
    <property type="entry name" value="Mitovir_RNA_pol"/>
    <property type="match status" value="1"/>
</dbReference>
<evidence type="ECO:0008006" key="2">
    <source>
        <dbReference type="Google" id="ProtNLM"/>
    </source>
</evidence>
<dbReference type="PANTHER" id="PTHR34456:SF13">
    <property type="entry name" value="REVERSE TRANSCRIPTASE DOMAIN-CONTAINING PROTEIN"/>
    <property type="match status" value="1"/>
</dbReference>
<dbReference type="PANTHER" id="PTHR34456">
    <property type="entry name" value="MITOVIRUS RNA-DEPENDENT RNA POLYMERASE"/>
    <property type="match status" value="1"/>
</dbReference>
<dbReference type="SUPFAM" id="SSF56672">
    <property type="entry name" value="DNA/RNA polymerases"/>
    <property type="match status" value="1"/>
</dbReference>
<evidence type="ECO:0000313" key="1">
    <source>
        <dbReference type="EMBL" id="CAE0710133.1"/>
    </source>
</evidence>
<protein>
    <recommendedName>
        <fullName evidence="2">RNA-dependent RNA polymerase</fullName>
    </recommendedName>
</protein>
<gene>
    <name evidence="1" type="ORF">PAUS00366_LOCUS2853</name>
</gene>
<dbReference type="InterPro" id="IPR043502">
    <property type="entry name" value="DNA/RNA_pol_sf"/>
</dbReference>